<accession>A0A8E0RLQ8</accession>
<sequence>MLRSFVGEPNCLLIAIKLIIYIAIVISESNHSQISLRSSMLRKSAQLSKTYRTSCLEILIASILVLIVEFLLCLHVTTTWERKLWEKYCIFSLTSHTIGLLFLFVVFDDLILNYLYGIFGFTIAPPLTCLLLVLLLAHLSKK</sequence>
<feature type="transmembrane region" description="Helical" evidence="1">
    <location>
        <begin position="88"/>
        <end position="107"/>
    </location>
</feature>
<dbReference type="EMBL" id="LUCM01011023">
    <property type="protein sequence ID" value="KAA0184587.1"/>
    <property type="molecule type" value="Genomic_DNA"/>
</dbReference>
<proteinExistence type="predicted"/>
<dbReference type="OrthoDB" id="10502882at2759"/>
<keyword evidence="1" id="KW-0812">Transmembrane</keyword>
<keyword evidence="1" id="KW-0472">Membrane</keyword>
<dbReference type="Proteomes" id="UP000728185">
    <property type="component" value="Unassembled WGS sequence"/>
</dbReference>
<feature type="transmembrane region" description="Helical" evidence="1">
    <location>
        <begin position="51"/>
        <end position="76"/>
    </location>
</feature>
<comment type="caution">
    <text evidence="2">The sequence shown here is derived from an EMBL/GenBank/DDBJ whole genome shotgun (WGS) entry which is preliminary data.</text>
</comment>
<evidence type="ECO:0000313" key="2">
    <source>
        <dbReference type="EMBL" id="KAA0184587.1"/>
    </source>
</evidence>
<keyword evidence="1" id="KW-1133">Transmembrane helix</keyword>
<dbReference type="AlphaFoldDB" id="A0A8E0RLQ8"/>
<feature type="transmembrane region" description="Helical" evidence="1">
    <location>
        <begin position="12"/>
        <end position="31"/>
    </location>
</feature>
<gene>
    <name evidence="2" type="ORF">FBUS_10571</name>
</gene>
<evidence type="ECO:0000313" key="3">
    <source>
        <dbReference type="Proteomes" id="UP000728185"/>
    </source>
</evidence>
<evidence type="ECO:0000256" key="1">
    <source>
        <dbReference type="SAM" id="Phobius"/>
    </source>
</evidence>
<reference evidence="2" key="1">
    <citation type="submission" date="2019-05" db="EMBL/GenBank/DDBJ databases">
        <title>Annotation for the trematode Fasciolopsis buski.</title>
        <authorList>
            <person name="Choi Y.-J."/>
        </authorList>
    </citation>
    <scope>NUCLEOTIDE SEQUENCE</scope>
    <source>
        <strain evidence="2">HT</strain>
        <tissue evidence="2">Whole worm</tissue>
    </source>
</reference>
<name>A0A8E0RLQ8_9TREM</name>
<protein>
    <submittedName>
        <fullName evidence="2">Uncharacterized protein</fullName>
    </submittedName>
</protein>
<feature type="transmembrane region" description="Helical" evidence="1">
    <location>
        <begin position="113"/>
        <end position="137"/>
    </location>
</feature>
<organism evidence="2 3">
    <name type="scientific">Fasciolopsis buskii</name>
    <dbReference type="NCBI Taxonomy" id="27845"/>
    <lineage>
        <taxon>Eukaryota</taxon>
        <taxon>Metazoa</taxon>
        <taxon>Spiralia</taxon>
        <taxon>Lophotrochozoa</taxon>
        <taxon>Platyhelminthes</taxon>
        <taxon>Trematoda</taxon>
        <taxon>Digenea</taxon>
        <taxon>Plagiorchiida</taxon>
        <taxon>Echinostomata</taxon>
        <taxon>Echinostomatoidea</taxon>
        <taxon>Fasciolidae</taxon>
        <taxon>Fasciolopsis</taxon>
    </lineage>
</organism>
<keyword evidence="3" id="KW-1185">Reference proteome</keyword>